<proteinExistence type="predicted"/>
<dbReference type="eggNOG" id="ENOG502Z9FM">
    <property type="taxonomic scope" value="Bacteria"/>
</dbReference>
<dbReference type="STRING" id="710685.MycrhN_3041"/>
<dbReference type="AlphaFoldDB" id="G8RKH9"/>
<accession>G8RKH9</accession>
<dbReference type="GO" id="GO:0004497">
    <property type="term" value="F:monooxygenase activity"/>
    <property type="evidence" value="ECO:0007669"/>
    <property type="project" value="UniProtKB-KW"/>
</dbReference>
<keyword evidence="1" id="KW-0812">Transmembrane</keyword>
<feature type="transmembrane region" description="Helical" evidence="1">
    <location>
        <begin position="156"/>
        <end position="175"/>
    </location>
</feature>
<name>G8RKH9_MYCRN</name>
<dbReference type="OrthoDB" id="183959at2"/>
<dbReference type="Pfam" id="PF02461">
    <property type="entry name" value="AMO"/>
    <property type="match status" value="1"/>
</dbReference>
<dbReference type="PATRIC" id="fig|710685.3.peg.3042"/>
<sequence length="259" mass="29449">MTTTVAKPSTPSDPAPLGQGRRILGWRWEVLFALSFVPLVIGAFHLNQMLFVGDWSFWADWKDRQWWPLLTPALGMIIPAAVQYIAWSRLRVPIGATVCAVCLMIGQWLTRYFNFDWWANIPINYTWPETFLLAAIILDVILLVSRSYLITAVLGGLMWGFVFWYFNFVMLAPYLQAVDFHGTLLTVADTMGFHISRTQTPEYLRIIEEGHLRALVGDITIVVAFFAGMLSVATYGFGLLIGKYLAVWPIGKFFKLQTN</sequence>
<feature type="transmembrane region" description="Helical" evidence="1">
    <location>
        <begin position="92"/>
        <end position="110"/>
    </location>
</feature>
<dbReference type="Gene3D" id="1.20.1450.10">
    <property type="entry name" value="Ammonia/particulate methane monooxygenase, subunit A"/>
    <property type="match status" value="1"/>
</dbReference>
<organism evidence="2 3">
    <name type="scientific">Mycolicibacterium rhodesiae (strain NBB3)</name>
    <name type="common">Mycobacterium rhodesiae</name>
    <dbReference type="NCBI Taxonomy" id="710685"/>
    <lineage>
        <taxon>Bacteria</taxon>
        <taxon>Bacillati</taxon>
        <taxon>Actinomycetota</taxon>
        <taxon>Actinomycetes</taxon>
        <taxon>Mycobacteriales</taxon>
        <taxon>Mycobacteriaceae</taxon>
        <taxon>Mycolicibacterium</taxon>
    </lineage>
</organism>
<evidence type="ECO:0000313" key="3">
    <source>
        <dbReference type="Proteomes" id="UP000005442"/>
    </source>
</evidence>
<dbReference type="RefSeq" id="WP_014211354.1">
    <property type="nucleotide sequence ID" value="NC_016604.1"/>
</dbReference>
<dbReference type="EMBL" id="CP003169">
    <property type="protein sequence ID" value="AEV73581.1"/>
    <property type="molecule type" value="Genomic_DNA"/>
</dbReference>
<dbReference type="Proteomes" id="UP000005442">
    <property type="component" value="Chromosome"/>
</dbReference>
<keyword evidence="3" id="KW-1185">Reference proteome</keyword>
<protein>
    <submittedName>
        <fullName evidence="2">Ammonia monooxygenase</fullName>
    </submittedName>
</protein>
<feature type="transmembrane region" description="Helical" evidence="1">
    <location>
        <begin position="219"/>
        <end position="246"/>
    </location>
</feature>
<evidence type="ECO:0000256" key="1">
    <source>
        <dbReference type="SAM" id="Phobius"/>
    </source>
</evidence>
<keyword evidence="1" id="KW-0472">Membrane</keyword>
<keyword evidence="2" id="KW-0560">Oxidoreductase</keyword>
<feature type="transmembrane region" description="Helical" evidence="1">
    <location>
        <begin position="66"/>
        <end position="85"/>
    </location>
</feature>
<keyword evidence="2" id="KW-0503">Monooxygenase</keyword>
<dbReference type="KEGG" id="mrh:MycrhN_3041"/>
<feature type="transmembrane region" description="Helical" evidence="1">
    <location>
        <begin position="130"/>
        <end position="149"/>
    </location>
</feature>
<evidence type="ECO:0000313" key="2">
    <source>
        <dbReference type="EMBL" id="AEV73581.1"/>
    </source>
</evidence>
<dbReference type="InterPro" id="IPR003393">
    <property type="entry name" value="NH3_CH4_mOase_A"/>
</dbReference>
<dbReference type="InterPro" id="IPR037001">
    <property type="entry name" value="NH3/CH4_mOase_suA_sf"/>
</dbReference>
<gene>
    <name evidence="2" type="ordered locus">MycrhN_3041</name>
</gene>
<reference evidence="2 3" key="1">
    <citation type="submission" date="2011-12" db="EMBL/GenBank/DDBJ databases">
        <title>Complete sequence of Mycobacterium rhodesiae NBB3.</title>
        <authorList>
            <consortium name="US DOE Joint Genome Institute"/>
            <person name="Lucas S."/>
            <person name="Han J."/>
            <person name="Lapidus A."/>
            <person name="Cheng J.-F."/>
            <person name="Goodwin L."/>
            <person name="Pitluck S."/>
            <person name="Peters L."/>
            <person name="Mikhailova N."/>
            <person name="Gu W."/>
            <person name="Detter J.C."/>
            <person name="Han C."/>
            <person name="Tapia R."/>
            <person name="Land M."/>
            <person name="Hauser L."/>
            <person name="Kyrpides N."/>
            <person name="Ivanova N."/>
            <person name="Pagani I."/>
            <person name="Mattes T."/>
            <person name="Holmes A."/>
            <person name="Rutledge P."/>
            <person name="Paulsen I."/>
            <person name="Coleman N."/>
            <person name="Woyke T."/>
        </authorList>
    </citation>
    <scope>NUCLEOTIDE SEQUENCE [LARGE SCALE GENOMIC DNA]</scope>
    <source>
        <strain evidence="2 3">NBB3</strain>
    </source>
</reference>
<dbReference type="HOGENOM" id="CLU_1123603_0_0_11"/>
<feature type="transmembrane region" description="Helical" evidence="1">
    <location>
        <begin position="28"/>
        <end position="46"/>
    </location>
</feature>
<keyword evidence="1" id="KW-1133">Transmembrane helix</keyword>